<keyword evidence="3" id="KW-1185">Reference proteome</keyword>
<sequence length="440" mass="45177">MRTLRTVRGLAAVTGVTTMLLMPVPASAAEVGALALVDVAPDGSPGNGGVGGSDISDDGRYVAFASTSYNLVPGDTNDSADVFVRDTETGVTTLVSGGLDGQPANDGIEYTAAISGNGRYVAFTSYASNLVPGDTNNERDVFVHDRQTGATTRVSTFAGGREIRGSSSGATISDNGRFTSFIVTSYSGDLDDQGRWLYGQVAYIHDSVLGRTTRVSLQADGGTNLAAYEAVVSGNGRRVVFSGSGDWIGDGGTSTGIFVHDLSSGATVRANLATTTEGGFRGGLNPSISKDGTKVSWESYQPFVAADTNTTSDIYVRDLIADTTVLVSANRAGTGAGNSHSMSGQLAAGGRYVSFYSQASDLAPSDGNGIYSDVFVRDLNTGRTTAVSTTAAGATGNGDSFDGVTSANGSRVVFISSATDLGVHPGDGRSHLFVRCLRNC</sequence>
<dbReference type="Gene3D" id="2.120.10.30">
    <property type="entry name" value="TolB, C-terminal domain"/>
    <property type="match status" value="1"/>
</dbReference>
<feature type="signal peptide" evidence="1">
    <location>
        <begin position="1"/>
        <end position="28"/>
    </location>
</feature>
<dbReference type="EMBL" id="LT607409">
    <property type="protein sequence ID" value="SCF18788.1"/>
    <property type="molecule type" value="Genomic_DNA"/>
</dbReference>
<evidence type="ECO:0000313" key="3">
    <source>
        <dbReference type="Proteomes" id="UP000198224"/>
    </source>
</evidence>
<dbReference type="InterPro" id="IPR011042">
    <property type="entry name" value="6-blade_b-propeller_TolB-like"/>
</dbReference>
<dbReference type="Pfam" id="PF07676">
    <property type="entry name" value="PD40"/>
    <property type="match status" value="1"/>
</dbReference>
<dbReference type="AlphaFoldDB" id="A0A1C4YDL2"/>
<dbReference type="InterPro" id="IPR011659">
    <property type="entry name" value="WD40"/>
</dbReference>
<dbReference type="RefSeq" id="WP_088989784.1">
    <property type="nucleotide sequence ID" value="NZ_LT607409.1"/>
</dbReference>
<evidence type="ECO:0000256" key="1">
    <source>
        <dbReference type="SAM" id="SignalP"/>
    </source>
</evidence>
<dbReference type="Proteomes" id="UP000198224">
    <property type="component" value="Chromosome I"/>
</dbReference>
<reference evidence="3" key="1">
    <citation type="submission" date="2016-06" db="EMBL/GenBank/DDBJ databases">
        <authorList>
            <person name="Varghese N."/>
            <person name="Submissions Spin"/>
        </authorList>
    </citation>
    <scope>NUCLEOTIDE SEQUENCE [LARGE SCALE GENOMIC DNA]</scope>
    <source>
        <strain evidence="3">DSM 45160</strain>
    </source>
</reference>
<gene>
    <name evidence="2" type="ORF">GA0070612_4598</name>
</gene>
<evidence type="ECO:0000313" key="2">
    <source>
        <dbReference type="EMBL" id="SCF18788.1"/>
    </source>
</evidence>
<name>A0A1C4YDL2_9ACTN</name>
<keyword evidence="1" id="KW-0732">Signal</keyword>
<accession>A0A1C4YDL2</accession>
<feature type="chain" id="PRO_5008709066" evidence="1">
    <location>
        <begin position="29"/>
        <end position="440"/>
    </location>
</feature>
<dbReference type="SUPFAM" id="SSF82171">
    <property type="entry name" value="DPP6 N-terminal domain-like"/>
    <property type="match status" value="1"/>
</dbReference>
<organism evidence="2 3">
    <name type="scientific">Micromonospora chokoriensis</name>
    <dbReference type="NCBI Taxonomy" id="356851"/>
    <lineage>
        <taxon>Bacteria</taxon>
        <taxon>Bacillati</taxon>
        <taxon>Actinomycetota</taxon>
        <taxon>Actinomycetes</taxon>
        <taxon>Micromonosporales</taxon>
        <taxon>Micromonosporaceae</taxon>
        <taxon>Micromonospora</taxon>
    </lineage>
</organism>
<proteinExistence type="predicted"/>
<protein>
    <submittedName>
        <fullName evidence="2">WD40-like Beta Propeller Repeat</fullName>
    </submittedName>
</protein>